<gene>
    <name evidence="1" type="ORF">UFOVP520_7</name>
</gene>
<evidence type="ECO:0000313" key="1">
    <source>
        <dbReference type="EMBL" id="CAB4148228.1"/>
    </source>
</evidence>
<accession>A0A6J5MNP1</accession>
<proteinExistence type="predicted"/>
<protein>
    <submittedName>
        <fullName evidence="1">Uncharacterized protein</fullName>
    </submittedName>
</protein>
<name>A0A6J5MNP1_9CAUD</name>
<dbReference type="EMBL" id="LR796495">
    <property type="protein sequence ID" value="CAB4148228.1"/>
    <property type="molecule type" value="Genomic_DNA"/>
</dbReference>
<sequence length="63" mass="7411">MPNKTINQPESKRSKANDLLETMMDVMENIQYIDDAGFALRMKVLNNIEFLVDVIMEEYEQSR</sequence>
<organism evidence="1">
    <name type="scientific">uncultured Caudovirales phage</name>
    <dbReference type="NCBI Taxonomy" id="2100421"/>
    <lineage>
        <taxon>Viruses</taxon>
        <taxon>Duplodnaviria</taxon>
        <taxon>Heunggongvirae</taxon>
        <taxon>Uroviricota</taxon>
        <taxon>Caudoviricetes</taxon>
        <taxon>Peduoviridae</taxon>
        <taxon>Maltschvirus</taxon>
        <taxon>Maltschvirus maltsch</taxon>
    </lineage>
</organism>
<reference evidence="1" key="1">
    <citation type="submission" date="2020-04" db="EMBL/GenBank/DDBJ databases">
        <authorList>
            <person name="Chiriac C."/>
            <person name="Salcher M."/>
            <person name="Ghai R."/>
            <person name="Kavagutti S V."/>
        </authorList>
    </citation>
    <scope>NUCLEOTIDE SEQUENCE</scope>
</reference>